<sequence>MKLFLVFLVGLFALVLSNDGKKQYKVANKEFLEKQKRIMQLFKHINQPSHDKEHIEIAKTWSFGEKTDHYTKPEAVKQFIQYWKYGFIPKGEIFSVFHHEHLEQAIALFKIFYYAKDFETFYKTAVWARQNVNEGIFLYSFSVAIVHRPDTYGIILPPIYEVYPHYFYNSETIHTAYYYKQTHRDQHTDQEHGDKAYTIDANYSGHYLNLHPEQSMSYFIEDVGINAFYYYYNLYYPFWMCGKTYGIEKDNRGEIFYYVYQQIVARYYLERLSNDWGETPFINWDVPIETPYYPSLEYPNGLEFPTRPAYAKLHEYFYNYGQRWTTKGPYGYSHSFIHDYERRINDAIDKGHVHDHDGKKIDLTTYEGFNVLGNIIEGNHDSPNKKYYGTIQTFARHLLGYSYQPLDKYHTVPSALEHFETSMRDPAFYQFFKKIVMKFQRYQQYVPPYTEKDLVFPGVKITKVEVDRLVTYQDYFYSDLSNAVYDSDHELEHDTFHIRARQERLNHKPFTYKVTVKSDKDAKASIKIFLGPKYDEYGRYINISENRLNMVELDHFVYDIKSGENIITRHSQETNVYGPDRTSYTDLWKQINEAHKGQKEFHIDGKQSYFYFPQRYMLPKGSPEGKTYQIYVIVYPYEQYKGKDQEIGEYYYPKVGTGAIHVDGYPLGYPFDRFIKFEKLWKQIPNSYFYEAKIYHKHSDEINSSHH</sequence>
<dbReference type="PRINTS" id="PR00187">
    <property type="entry name" value="HAEMOCYANIN"/>
</dbReference>
<dbReference type="InterPro" id="IPR008922">
    <property type="entry name" value="Di-copper_centre_dom_sf"/>
</dbReference>
<evidence type="ECO:0000259" key="3">
    <source>
        <dbReference type="Pfam" id="PF00372"/>
    </source>
</evidence>
<evidence type="ECO:0000259" key="4">
    <source>
        <dbReference type="Pfam" id="PF03722"/>
    </source>
</evidence>
<feature type="signal peptide" evidence="2">
    <location>
        <begin position="1"/>
        <end position="17"/>
    </location>
</feature>
<organism evidence="6 7">
    <name type="scientific">Rhamnusium bicolor</name>
    <dbReference type="NCBI Taxonomy" id="1586634"/>
    <lineage>
        <taxon>Eukaryota</taxon>
        <taxon>Metazoa</taxon>
        <taxon>Ecdysozoa</taxon>
        <taxon>Arthropoda</taxon>
        <taxon>Hexapoda</taxon>
        <taxon>Insecta</taxon>
        <taxon>Pterygota</taxon>
        <taxon>Neoptera</taxon>
        <taxon>Endopterygota</taxon>
        <taxon>Coleoptera</taxon>
        <taxon>Polyphaga</taxon>
        <taxon>Cucujiformia</taxon>
        <taxon>Chrysomeloidea</taxon>
        <taxon>Cerambycidae</taxon>
        <taxon>Lepturinae</taxon>
        <taxon>Rhagiini</taxon>
        <taxon>Rhamnusium</taxon>
    </lineage>
</organism>
<dbReference type="Pfam" id="PF03722">
    <property type="entry name" value="Hemocyanin_N"/>
    <property type="match status" value="1"/>
</dbReference>
<evidence type="ECO:0000259" key="5">
    <source>
        <dbReference type="Pfam" id="PF03723"/>
    </source>
</evidence>
<dbReference type="Gene3D" id="2.60.40.1520">
    <property type="entry name" value="Hemocyanin, C-terminal domain"/>
    <property type="match status" value="1"/>
</dbReference>
<evidence type="ECO:0000256" key="2">
    <source>
        <dbReference type="SAM" id="SignalP"/>
    </source>
</evidence>
<dbReference type="Pfam" id="PF00372">
    <property type="entry name" value="Hemocyanin_M"/>
    <property type="match status" value="1"/>
</dbReference>
<keyword evidence="7" id="KW-1185">Reference proteome</keyword>
<protein>
    <submittedName>
        <fullName evidence="6">Uncharacterized protein</fullName>
    </submittedName>
</protein>
<dbReference type="InterPro" id="IPR005204">
    <property type="entry name" value="Hemocyanin_N"/>
</dbReference>
<dbReference type="Proteomes" id="UP001162156">
    <property type="component" value="Unassembled WGS sequence"/>
</dbReference>
<dbReference type="SUPFAM" id="SSF48050">
    <property type="entry name" value="Hemocyanin, N-terminal domain"/>
    <property type="match status" value="1"/>
</dbReference>
<dbReference type="InterPro" id="IPR036697">
    <property type="entry name" value="Hemocyanin_N_sf"/>
</dbReference>
<feature type="domain" description="Hemocyanin C-terminal" evidence="5">
    <location>
        <begin position="448"/>
        <end position="696"/>
    </location>
</feature>
<dbReference type="SUPFAM" id="SSF81296">
    <property type="entry name" value="E set domains"/>
    <property type="match status" value="1"/>
</dbReference>
<reference evidence="6" key="1">
    <citation type="journal article" date="2023" name="Insect Mol. Biol.">
        <title>Genome sequencing provides insights into the evolution of gene families encoding plant cell wall-degrading enzymes in longhorned beetles.</title>
        <authorList>
            <person name="Shin N.R."/>
            <person name="Okamura Y."/>
            <person name="Kirsch R."/>
            <person name="Pauchet Y."/>
        </authorList>
    </citation>
    <scope>NUCLEOTIDE SEQUENCE</scope>
    <source>
        <strain evidence="6">RBIC_L_NR</strain>
    </source>
</reference>
<feature type="domain" description="Hemocyanin N-terminal" evidence="4">
    <location>
        <begin position="31"/>
        <end position="152"/>
    </location>
</feature>
<evidence type="ECO:0000256" key="1">
    <source>
        <dbReference type="ARBA" id="ARBA00022761"/>
    </source>
</evidence>
<dbReference type="Pfam" id="PF03723">
    <property type="entry name" value="Hemocyanin_C"/>
    <property type="match status" value="1"/>
</dbReference>
<dbReference type="PANTHER" id="PTHR11511">
    <property type="entry name" value="LARVAL STORAGE PROTEIN/PHENOLOXIDASE"/>
    <property type="match status" value="1"/>
</dbReference>
<accession>A0AAV8ZUQ4</accession>
<feature type="domain" description="Hemocyanin middle" evidence="3">
    <location>
        <begin position="158"/>
        <end position="437"/>
    </location>
</feature>
<dbReference type="Gene3D" id="1.20.1370.10">
    <property type="entry name" value="Hemocyanin, N-terminal domain"/>
    <property type="match status" value="1"/>
</dbReference>
<dbReference type="InterPro" id="IPR000896">
    <property type="entry name" value="Hemocyanin/hexamerin_mid_dom"/>
</dbReference>
<keyword evidence="2" id="KW-0732">Signal</keyword>
<proteinExistence type="predicted"/>
<dbReference type="GO" id="GO:0045735">
    <property type="term" value="F:nutrient reservoir activity"/>
    <property type="evidence" value="ECO:0007669"/>
    <property type="project" value="UniProtKB-KW"/>
</dbReference>
<comment type="caution">
    <text evidence="6">The sequence shown here is derived from an EMBL/GenBank/DDBJ whole genome shotgun (WGS) entry which is preliminary data.</text>
</comment>
<dbReference type="Gene3D" id="1.10.1280.10">
    <property type="entry name" value="Di-copper center containing domain from catechol oxidase"/>
    <property type="match status" value="1"/>
</dbReference>
<dbReference type="InterPro" id="IPR014756">
    <property type="entry name" value="Ig_E-set"/>
</dbReference>
<dbReference type="PROSITE" id="PS00210">
    <property type="entry name" value="HEMOCYANIN_2"/>
    <property type="match status" value="1"/>
</dbReference>
<dbReference type="AlphaFoldDB" id="A0AAV8ZUQ4"/>
<feature type="chain" id="PRO_5043855015" evidence="2">
    <location>
        <begin position="18"/>
        <end position="707"/>
    </location>
</feature>
<dbReference type="InterPro" id="IPR013788">
    <property type="entry name" value="Hemocyanin/hexamerin"/>
</dbReference>
<evidence type="ECO:0000313" key="6">
    <source>
        <dbReference type="EMBL" id="KAJ8972032.1"/>
    </source>
</evidence>
<evidence type="ECO:0000313" key="7">
    <source>
        <dbReference type="Proteomes" id="UP001162156"/>
    </source>
</evidence>
<name>A0AAV8ZUQ4_9CUCU</name>
<gene>
    <name evidence="6" type="ORF">NQ314_000415</name>
</gene>
<dbReference type="SUPFAM" id="SSF48056">
    <property type="entry name" value="Di-copper centre-containing domain"/>
    <property type="match status" value="1"/>
</dbReference>
<dbReference type="InterPro" id="IPR037020">
    <property type="entry name" value="Hemocyanin_C_sf"/>
</dbReference>
<dbReference type="GO" id="GO:0005615">
    <property type="term" value="C:extracellular space"/>
    <property type="evidence" value="ECO:0007669"/>
    <property type="project" value="UniProtKB-ARBA"/>
</dbReference>
<dbReference type="EMBL" id="JANEYF010000128">
    <property type="protein sequence ID" value="KAJ8972032.1"/>
    <property type="molecule type" value="Genomic_DNA"/>
</dbReference>
<keyword evidence="1" id="KW-0758">Storage protein</keyword>
<dbReference type="PANTHER" id="PTHR11511:SF5">
    <property type="entry name" value="FAT-BODY PROTEIN 1-RELATED"/>
    <property type="match status" value="1"/>
</dbReference>
<dbReference type="InterPro" id="IPR005203">
    <property type="entry name" value="Hemocyanin_C"/>
</dbReference>